<dbReference type="PANTHER" id="PTHR33977">
    <property type="entry name" value="ZINC ION BINDING PROTEIN"/>
    <property type="match status" value="1"/>
</dbReference>
<name>A0A5N4A4M8_PHOPY</name>
<gene>
    <name evidence="2" type="ORF">PPYR_14226</name>
</gene>
<dbReference type="Pfam" id="PF10551">
    <property type="entry name" value="MULE"/>
    <property type="match status" value="1"/>
</dbReference>
<dbReference type="EMBL" id="VVIM01000010">
    <property type="protein sequence ID" value="KAB0792267.1"/>
    <property type="molecule type" value="Genomic_DNA"/>
</dbReference>
<dbReference type="InParanoid" id="A0A5N4A4M8"/>
<protein>
    <recommendedName>
        <fullName evidence="1">MULE transposase domain-containing protein</fullName>
    </recommendedName>
</protein>
<organism evidence="2 3">
    <name type="scientific">Photinus pyralis</name>
    <name type="common">Common eastern firefly</name>
    <name type="synonym">Lampyris pyralis</name>
    <dbReference type="NCBI Taxonomy" id="7054"/>
    <lineage>
        <taxon>Eukaryota</taxon>
        <taxon>Metazoa</taxon>
        <taxon>Ecdysozoa</taxon>
        <taxon>Arthropoda</taxon>
        <taxon>Hexapoda</taxon>
        <taxon>Insecta</taxon>
        <taxon>Pterygota</taxon>
        <taxon>Neoptera</taxon>
        <taxon>Endopterygota</taxon>
        <taxon>Coleoptera</taxon>
        <taxon>Polyphaga</taxon>
        <taxon>Elateriformia</taxon>
        <taxon>Elateroidea</taxon>
        <taxon>Lampyridae</taxon>
        <taxon>Lampyrinae</taxon>
        <taxon>Photinus</taxon>
    </lineage>
</organism>
<dbReference type="InterPro" id="IPR018289">
    <property type="entry name" value="MULE_transposase_dom"/>
</dbReference>
<evidence type="ECO:0000313" key="3">
    <source>
        <dbReference type="Proteomes" id="UP000327044"/>
    </source>
</evidence>
<sequence length="439" mass="51108">MMDKKVLLKSNRTFKSKSSQIRNQKTQGTQKIGFSCTSHLKLKVCNETNNVSVRYFKTHYGHDLQLQHIRIPKSARNDIAAKLVLGVSVPKVVDTIRDSIGQGGDLQRSDLITKKDIYNIKKSFQIDIVDGLRHSDDATSVALWVKECDKNNPVRFFKPQGSDDLEYGLNISDFCLIIMNSFQSDTLTKYASKFVCIDGTHGTNPYDFELTTVLVADEFGEGMPVAFMICNRKDTATYELFFNVIKNSSGSINTLTFMTDITETYYNAWRSVMGDVPNRLFCSWHIDRAWRTNLAKISSATSEQSVHKRKDVYKFLKNVQTCLSVEEFQYQYNNFINYLQEDPDTSHFYNYFTSYYGHNHSLWAYCHRKGLGINTNMYLESMHRIIKYEYLDGKKVKRLDKSLHNLMRFTRDKQVEWIIKVTKGMYRYIMFIILRFSLL</sequence>
<keyword evidence="3" id="KW-1185">Reference proteome</keyword>
<accession>A0A5N4A4M8</accession>
<reference evidence="2 3" key="1">
    <citation type="journal article" date="2018" name="Elife">
        <title>Firefly genomes illuminate parallel origins of bioluminescence in beetles.</title>
        <authorList>
            <person name="Fallon T.R."/>
            <person name="Lower S.E."/>
            <person name="Chang C.H."/>
            <person name="Bessho-Uehara M."/>
            <person name="Martin G.J."/>
            <person name="Bewick A.J."/>
            <person name="Behringer M."/>
            <person name="Debat H.J."/>
            <person name="Wong I."/>
            <person name="Day J.C."/>
            <person name="Suvorov A."/>
            <person name="Silva C.J."/>
            <person name="Stanger-Hall K.F."/>
            <person name="Hall D.W."/>
            <person name="Schmitz R.J."/>
            <person name="Nelson D.R."/>
            <person name="Lewis S.M."/>
            <person name="Shigenobu S."/>
            <person name="Bybee S.M."/>
            <person name="Larracuente A.M."/>
            <person name="Oba Y."/>
            <person name="Weng J.K."/>
        </authorList>
    </citation>
    <scope>NUCLEOTIDE SEQUENCE [LARGE SCALE GENOMIC DNA]</scope>
    <source>
        <strain evidence="2">1611_PpyrPB1</strain>
        <tissue evidence="2">Whole body</tissue>
    </source>
</reference>
<evidence type="ECO:0000313" key="2">
    <source>
        <dbReference type="EMBL" id="KAB0792267.1"/>
    </source>
</evidence>
<dbReference type="Proteomes" id="UP000327044">
    <property type="component" value="Unassembled WGS sequence"/>
</dbReference>
<comment type="caution">
    <text evidence="2">The sequence shown here is derived from an EMBL/GenBank/DDBJ whole genome shotgun (WGS) entry which is preliminary data.</text>
</comment>
<proteinExistence type="predicted"/>
<dbReference type="AlphaFoldDB" id="A0A5N4A4M8"/>
<feature type="domain" description="MULE transposase" evidence="1">
    <location>
        <begin position="195"/>
        <end position="286"/>
    </location>
</feature>
<evidence type="ECO:0000259" key="1">
    <source>
        <dbReference type="Pfam" id="PF10551"/>
    </source>
</evidence>
<dbReference type="PANTHER" id="PTHR33977:SF1">
    <property type="entry name" value="ZINC ION BINDING PROTEIN"/>
    <property type="match status" value="1"/>
</dbReference>